<comment type="caution">
    <text evidence="1">The sequence shown here is derived from an EMBL/GenBank/DDBJ whole genome shotgun (WGS) entry which is preliminary data.</text>
</comment>
<proteinExistence type="predicted"/>
<dbReference type="EMBL" id="CM047744">
    <property type="protein sequence ID" value="KAJ0027529.1"/>
    <property type="molecule type" value="Genomic_DNA"/>
</dbReference>
<gene>
    <name evidence="1" type="ORF">Pint_35906</name>
</gene>
<dbReference type="Proteomes" id="UP001163603">
    <property type="component" value="Chromosome 9"/>
</dbReference>
<keyword evidence="2" id="KW-1185">Reference proteome</keyword>
<reference evidence="2" key="1">
    <citation type="journal article" date="2023" name="G3 (Bethesda)">
        <title>Genome assembly and association tests identify interacting loci associated with vigor, precocity, and sex in interspecific pistachio rootstocks.</title>
        <authorList>
            <person name="Palmer W."/>
            <person name="Jacygrad E."/>
            <person name="Sagayaradj S."/>
            <person name="Cavanaugh K."/>
            <person name="Han R."/>
            <person name="Bertier L."/>
            <person name="Beede B."/>
            <person name="Kafkas S."/>
            <person name="Golino D."/>
            <person name="Preece J."/>
            <person name="Michelmore R."/>
        </authorList>
    </citation>
    <scope>NUCLEOTIDE SEQUENCE [LARGE SCALE GENOMIC DNA]</scope>
</reference>
<sequence>MLTALERWQSQIQFCNFCNVSSCYNGFIFFWGGADEGEDLRNAAIRELIEESGVTSMEFLAEMCLDNTFYI</sequence>
<accession>A0ACC0Y2Z5</accession>
<name>A0ACC0Y2Z5_9ROSI</name>
<organism evidence="1 2">
    <name type="scientific">Pistacia integerrima</name>
    <dbReference type="NCBI Taxonomy" id="434235"/>
    <lineage>
        <taxon>Eukaryota</taxon>
        <taxon>Viridiplantae</taxon>
        <taxon>Streptophyta</taxon>
        <taxon>Embryophyta</taxon>
        <taxon>Tracheophyta</taxon>
        <taxon>Spermatophyta</taxon>
        <taxon>Magnoliopsida</taxon>
        <taxon>eudicotyledons</taxon>
        <taxon>Gunneridae</taxon>
        <taxon>Pentapetalae</taxon>
        <taxon>rosids</taxon>
        <taxon>malvids</taxon>
        <taxon>Sapindales</taxon>
        <taxon>Anacardiaceae</taxon>
        <taxon>Pistacia</taxon>
    </lineage>
</organism>
<evidence type="ECO:0000313" key="1">
    <source>
        <dbReference type="EMBL" id="KAJ0027529.1"/>
    </source>
</evidence>
<protein>
    <submittedName>
        <fullName evidence="1">Uncharacterized protein</fullName>
    </submittedName>
</protein>
<evidence type="ECO:0000313" key="2">
    <source>
        <dbReference type="Proteomes" id="UP001163603"/>
    </source>
</evidence>